<dbReference type="STRING" id="484498.SAMN05421686_11041"/>
<sequence>MTAPVDYRRYGPLYAGWARALSFLLAVGLSVALLAMPQLVATDTRELEHGPLSLGLLGISAGFIHGVGYVPLMAVWRWLFSPYVAWPLMLWCAWWWSEVIWAW</sequence>
<keyword evidence="1" id="KW-1133">Transmembrane helix</keyword>
<dbReference type="OrthoDB" id="5298003at2"/>
<keyword evidence="3" id="KW-1185">Reference proteome</keyword>
<dbReference type="AlphaFoldDB" id="A0A1N7PKE4"/>
<keyword evidence="1" id="KW-0812">Transmembrane</keyword>
<dbReference type="EMBL" id="FTOH01000010">
    <property type="protein sequence ID" value="SIT11061.1"/>
    <property type="molecule type" value="Genomic_DNA"/>
</dbReference>
<protein>
    <submittedName>
        <fullName evidence="2">Cyd operon protein YbgE (Cyd_oper_YbgE)</fullName>
    </submittedName>
</protein>
<dbReference type="Proteomes" id="UP000185639">
    <property type="component" value="Unassembled WGS sequence"/>
</dbReference>
<dbReference type="Pfam" id="PF09600">
    <property type="entry name" value="Cyd_oper_YbgE"/>
    <property type="match status" value="1"/>
</dbReference>
<gene>
    <name evidence="2" type="ORF">SAMN05421686_11041</name>
</gene>
<keyword evidence="1" id="KW-0472">Membrane</keyword>
<dbReference type="InterPro" id="IPR011846">
    <property type="entry name" value="Cyd_oper_YbgE"/>
</dbReference>
<feature type="transmembrane region" description="Helical" evidence="1">
    <location>
        <begin position="52"/>
        <end position="72"/>
    </location>
</feature>
<evidence type="ECO:0000256" key="1">
    <source>
        <dbReference type="SAM" id="Phobius"/>
    </source>
</evidence>
<evidence type="ECO:0000313" key="3">
    <source>
        <dbReference type="Proteomes" id="UP000185639"/>
    </source>
</evidence>
<reference evidence="3" key="1">
    <citation type="submission" date="2017-01" db="EMBL/GenBank/DDBJ databases">
        <authorList>
            <person name="Varghese N."/>
            <person name="Submissions S."/>
        </authorList>
    </citation>
    <scope>NUCLEOTIDE SEQUENCE [LARGE SCALE GENOMIC DNA]</scope>
    <source>
        <strain evidence="3">DSM 24913</strain>
    </source>
</reference>
<evidence type="ECO:0000313" key="2">
    <source>
        <dbReference type="EMBL" id="SIT11061.1"/>
    </source>
</evidence>
<feature type="transmembrane region" description="Helical" evidence="1">
    <location>
        <begin position="78"/>
        <end position="97"/>
    </location>
</feature>
<organism evidence="2 3">
    <name type="scientific">Thalassolituus maritimus</name>
    <dbReference type="NCBI Taxonomy" id="484498"/>
    <lineage>
        <taxon>Bacteria</taxon>
        <taxon>Pseudomonadati</taxon>
        <taxon>Pseudomonadota</taxon>
        <taxon>Gammaproteobacteria</taxon>
        <taxon>Oceanospirillales</taxon>
        <taxon>Oceanospirillaceae</taxon>
        <taxon>Thalassolituus</taxon>
    </lineage>
</organism>
<proteinExistence type="predicted"/>
<dbReference type="RefSeq" id="WP_068441841.1">
    <property type="nucleotide sequence ID" value="NZ_CAJWBH010000025.1"/>
</dbReference>
<feature type="transmembrane region" description="Helical" evidence="1">
    <location>
        <begin position="20"/>
        <end position="40"/>
    </location>
</feature>
<accession>A0A1N7PKE4</accession>
<name>A0A1N7PKE4_9GAMM</name>